<evidence type="ECO:0000256" key="1">
    <source>
        <dbReference type="SAM" id="MobiDB-lite"/>
    </source>
</evidence>
<feature type="compositionally biased region" description="Polar residues" evidence="1">
    <location>
        <begin position="1100"/>
        <end position="1114"/>
    </location>
</feature>
<feature type="domain" description="Schizont-infected cell agglutination extracellular alpha" evidence="5">
    <location>
        <begin position="10"/>
        <end position="165"/>
    </location>
</feature>
<dbReference type="Pfam" id="PF12879">
    <property type="entry name" value="SICA_C"/>
    <property type="match status" value="1"/>
</dbReference>
<evidence type="ECO:0000259" key="3">
    <source>
        <dbReference type="Pfam" id="PF12878"/>
    </source>
</evidence>
<reference evidence="7" key="1">
    <citation type="submission" date="2016-06" db="EMBL/GenBank/DDBJ databases">
        <title>First high quality genome sequence of Plasmodium coatneyi using continuous long reads from single molecule, real-time sequencing.</title>
        <authorList>
            <person name="Chien J.-T."/>
            <person name="Pakala S.B."/>
            <person name="Geraldo J.A."/>
            <person name="Lapp S.A."/>
            <person name="Barnwell J.W."/>
            <person name="Kissinger J.C."/>
            <person name="Galinski M.R."/>
            <person name="Humphrey J.C."/>
        </authorList>
    </citation>
    <scope>NUCLEOTIDE SEQUENCE [LARGE SCALE GENOMIC DNA]</scope>
    <source>
        <strain evidence="7">Hackeri</strain>
    </source>
</reference>
<feature type="domain" description="Schizont-infected cell agglutination C-terminal" evidence="4">
    <location>
        <begin position="1225"/>
        <end position="1371"/>
    </location>
</feature>
<name>A0A1B1E2S3_9APIC</name>
<keyword evidence="2" id="KW-1133">Transmembrane helix</keyword>
<feature type="region of interest" description="Disordered" evidence="1">
    <location>
        <begin position="1255"/>
        <end position="1289"/>
    </location>
</feature>
<keyword evidence="7" id="KW-1185">Reference proteome</keyword>
<dbReference type="Pfam" id="PF12878">
    <property type="entry name" value="SICA_beta"/>
    <property type="match status" value="2"/>
</dbReference>
<feature type="compositionally biased region" description="Low complexity" evidence="1">
    <location>
        <begin position="1041"/>
        <end position="1065"/>
    </location>
</feature>
<dbReference type="InterPro" id="IPR024288">
    <property type="entry name" value="SICA_C"/>
</dbReference>
<dbReference type="VEuPathDB" id="PlasmoDB:PCOAH_00035760"/>
<accession>A0A1B1E2S3</accession>
<dbReference type="KEGG" id="pcot:PCOAH_00035760"/>
<protein>
    <submittedName>
        <fullName evidence="6">SICA antigen</fullName>
    </submittedName>
</protein>
<feature type="compositionally biased region" description="Polar residues" evidence="1">
    <location>
        <begin position="983"/>
        <end position="992"/>
    </location>
</feature>
<dbReference type="Proteomes" id="UP000092716">
    <property type="component" value="Chromosome 11"/>
</dbReference>
<feature type="domain" description="Schizont-infected cell agglutination extracellular beta" evidence="3">
    <location>
        <begin position="725"/>
        <end position="888"/>
    </location>
</feature>
<dbReference type="GeneID" id="30910307"/>
<feature type="region of interest" description="Disordered" evidence="1">
    <location>
        <begin position="933"/>
        <end position="1027"/>
    </location>
</feature>
<dbReference type="EMBL" id="CP016249">
    <property type="protein sequence ID" value="ANQ09318.1"/>
    <property type="molecule type" value="Genomic_DNA"/>
</dbReference>
<evidence type="ECO:0000313" key="7">
    <source>
        <dbReference type="Proteomes" id="UP000092716"/>
    </source>
</evidence>
<evidence type="ECO:0000313" key="6">
    <source>
        <dbReference type="EMBL" id="ANQ09318.1"/>
    </source>
</evidence>
<evidence type="ECO:0000259" key="5">
    <source>
        <dbReference type="Pfam" id="PF12887"/>
    </source>
</evidence>
<feature type="region of interest" description="Disordered" evidence="1">
    <location>
        <begin position="1040"/>
        <end position="1181"/>
    </location>
</feature>
<gene>
    <name evidence="6" type="ORF">PCOAH_00035760</name>
</gene>
<feature type="compositionally biased region" description="Basic and acidic residues" evidence="1">
    <location>
        <begin position="1084"/>
        <end position="1093"/>
    </location>
</feature>
<sequence>MDSTQEFENLKKEWFGMKGWNEGNDGGKLLGEMAKWIGEMHKNLDQKDIGIAETGCEMPFNNEEKLKEEDMEWCKFILGHLWGIKRKTIEDSSKEPADIKMKEFIRCEVLNMWLHTYMNKYCGAGTVMTHAYGEMNNLCGLVAKNGECSKCQYRHFGNLHVNNKSVYPLMMTAMRTMGTDVNRMYNKIPKDPCPQRKSSEQAETAQPKITAEHFHFITELLIKWMMAGNMDKVDNFGEKIWEDIKELLQEFFEYMEDEDDAMVVSCKDVSYDGVFIDVKEMDRLTCKLMVKALFFVNRFGARWKNEDGLLEEEDEIRAKMRCIIVGVLMFQTLKANCERRKGMDYALKIVDNIVGDLGGAFGKNKCKWMDYEDMKVGGKIIGKTIKEWLLANEQIGGKIEEIGKSANCKWEDLGNQARAENKNNDSRKIVGILKEHGEELEKEEKTWTVPVKLEDVKYKNKEQKALSPAPQESSSHEQPQAPASPVLPARPPPPPPPSPPDEDCSKKTVLCERAKCVTTQWGENRILSHNIPWDKFWPNDVKNQLKSLSKGMLQVKPDVDNECDHITGADSTNKEACKFIVRGLEHIYKIEKVKVKDNLSGDQKRKKEKETADNQIFHRTVSCFLLNAYIDRLKQEVKSPCTVDEETIQQAFDKGNGQRTQWCKGKDKEGKSMDCEKCERVPSLVCEVTGGNKQYKVKEEVDKLFQDSKNVEAQKVLTAINTMNNLCHRANCVVGKWFKNRTTQGGSKTMEDMWGDVGYNLGEMSEAMNKNSATKNNLCEKATWGSDETGKAKKKACELLVKGLKHIYSITKYSGDNILHQEDNRRFKQTMACLALNAYADKLSEQSCIEESVVQEAFKIDESLRKSWCTGDACEICKREKDYKNCKISWDEEEDEVKGKVDELLKGNYTKEQDKKQEIKNVMNEIDTICQQDTGAPSASSQLAGSENLPEAAGAPAPVKKPSDTSDTFEVSKKDAKEEQAGKPNSNSQQPAASPDDIPDLPTEWIPDGASKNDDTDDKYLKGAWSVTDKGAVVTVINGDPIITAGSTTISTGDDTPGSSGSGSTVLSSNLDPGNGSQVPTETKTAKTEKLVDDNGPGGQPSNTSVSGSASTTKPGVPSAIPDGVPGAGGGGTGSGKEGAFSPPAGQGQQPPPPPPLEPAGPAAPETSPTTPPLPKGASTTPVVPARVVNKIDNLSDLLTSYLPTIPVFIGISAMTYLLWKYFFFGKRRKRYIRAHQVRRPPTLQEQLLAHVEDQGDGPHEYTLVKERKQPRSAPKEGKTRRPKKHADRRISHRAIIDIHLEVLDECQREDLHSTKEDYFAILVQEFMGSNFLEEKKVPKKQVPSLDSGFRVNILKGDVPEENVPSSDSEFREEDFLAMEGVPLEDVHSLYSGFREEDFILTEYIPEENIPKESVPMEHVQCSVSGFKV</sequence>
<feature type="compositionally biased region" description="Polar residues" evidence="1">
    <location>
        <begin position="933"/>
        <end position="945"/>
    </location>
</feature>
<feature type="region of interest" description="Disordered" evidence="1">
    <location>
        <begin position="460"/>
        <end position="505"/>
    </location>
</feature>
<feature type="compositionally biased region" description="Basic and acidic residues" evidence="1">
    <location>
        <begin position="970"/>
        <end position="981"/>
    </location>
</feature>
<proteinExistence type="predicted"/>
<feature type="compositionally biased region" description="Pro residues" evidence="1">
    <location>
        <begin position="488"/>
        <end position="499"/>
    </location>
</feature>
<feature type="compositionally biased region" description="Gly residues" evidence="1">
    <location>
        <begin position="1126"/>
        <end position="1137"/>
    </location>
</feature>
<feature type="compositionally biased region" description="Polar residues" evidence="1">
    <location>
        <begin position="1066"/>
        <end position="1083"/>
    </location>
</feature>
<feature type="domain" description="Schizont-infected cell agglutination extracellular beta" evidence="3">
    <location>
        <begin position="510"/>
        <end position="677"/>
    </location>
</feature>
<feature type="compositionally biased region" description="Low complexity" evidence="1">
    <location>
        <begin position="1160"/>
        <end position="1169"/>
    </location>
</feature>
<dbReference type="RefSeq" id="XP_019916013.1">
    <property type="nucleotide sequence ID" value="XM_020060367.1"/>
</dbReference>
<organism evidence="6 7">
    <name type="scientific">Plasmodium coatneyi</name>
    <dbReference type="NCBI Taxonomy" id="208452"/>
    <lineage>
        <taxon>Eukaryota</taxon>
        <taxon>Sar</taxon>
        <taxon>Alveolata</taxon>
        <taxon>Apicomplexa</taxon>
        <taxon>Aconoidasida</taxon>
        <taxon>Haemosporida</taxon>
        <taxon>Plasmodiidae</taxon>
        <taxon>Plasmodium</taxon>
    </lineage>
</organism>
<feature type="compositionally biased region" description="Basic and acidic residues" evidence="1">
    <location>
        <begin position="1011"/>
        <end position="1021"/>
    </location>
</feature>
<evidence type="ECO:0000259" key="4">
    <source>
        <dbReference type="Pfam" id="PF12879"/>
    </source>
</evidence>
<dbReference type="Pfam" id="PF12887">
    <property type="entry name" value="SICA_alpha"/>
    <property type="match status" value="2"/>
</dbReference>
<keyword evidence="2" id="KW-0812">Transmembrane</keyword>
<dbReference type="InterPro" id="IPR024285">
    <property type="entry name" value="SICA_extracell_b"/>
</dbReference>
<feature type="domain" description="Schizont-infected cell agglutination extracellular alpha" evidence="5">
    <location>
        <begin position="219"/>
        <end position="388"/>
    </location>
</feature>
<feature type="transmembrane region" description="Helical" evidence="2">
    <location>
        <begin position="1202"/>
        <end position="1224"/>
    </location>
</feature>
<keyword evidence="2" id="KW-0472">Membrane</keyword>
<feature type="compositionally biased region" description="Pro residues" evidence="1">
    <location>
        <begin position="1150"/>
        <end position="1159"/>
    </location>
</feature>
<feature type="compositionally biased region" description="Basic and acidic residues" evidence="1">
    <location>
        <begin position="1255"/>
        <end position="1280"/>
    </location>
</feature>
<evidence type="ECO:0000256" key="2">
    <source>
        <dbReference type="SAM" id="Phobius"/>
    </source>
</evidence>
<dbReference type="InterPro" id="IPR024290">
    <property type="entry name" value="SICA_extracell_a"/>
</dbReference>